<proteinExistence type="predicted"/>
<sequence length="200" mass="22678">MIDERLASQINSKIDKFLTQIAQGTHAKPAALKRAKDDASVVARTFVEQVEPLGRQTFSQLSAKKLGRIGDRRNVLRLRDTSGLPSTVQPFKFGPVADRHRYLHQFGLLSSGYELSYRQGRLEEMRGHGDVDTPLLPPPTVTPDASGMCRWYDEPGLRETAITEWSYTDAAILFLDIGHRPDLHRTELRPSSWRPRERPC</sequence>
<name>A0ABU2GX33_9ACTN</name>
<evidence type="ECO:0000313" key="1">
    <source>
        <dbReference type="EMBL" id="MDS1116008.1"/>
    </source>
</evidence>
<organism evidence="1 2">
    <name type="scientific">Gordonia westfalica</name>
    <dbReference type="NCBI Taxonomy" id="158898"/>
    <lineage>
        <taxon>Bacteria</taxon>
        <taxon>Bacillati</taxon>
        <taxon>Actinomycetota</taxon>
        <taxon>Actinomycetes</taxon>
        <taxon>Mycobacteriales</taxon>
        <taxon>Gordoniaceae</taxon>
        <taxon>Gordonia</taxon>
    </lineage>
</organism>
<accession>A0ABU2GX33</accession>
<gene>
    <name evidence="1" type="ORF">RD149_19865</name>
</gene>
<reference evidence="1 2" key="1">
    <citation type="submission" date="2023-08" db="EMBL/GenBank/DDBJ databases">
        <title>Bioegradation of LLDPE and BLDPE plastic by marine bacteria from coast plastic debris.</title>
        <authorList>
            <person name="Rong Z."/>
        </authorList>
    </citation>
    <scope>NUCLEOTIDE SEQUENCE [LARGE SCALE GENOMIC DNA]</scope>
    <source>
        <strain evidence="1 2">Z-2</strain>
    </source>
</reference>
<dbReference type="Proteomes" id="UP001265083">
    <property type="component" value="Unassembled WGS sequence"/>
</dbReference>
<keyword evidence="2" id="KW-1185">Reference proteome</keyword>
<comment type="caution">
    <text evidence="1">The sequence shown here is derived from an EMBL/GenBank/DDBJ whole genome shotgun (WGS) entry which is preliminary data.</text>
</comment>
<dbReference type="EMBL" id="JAVLUS010000019">
    <property type="protein sequence ID" value="MDS1116008.1"/>
    <property type="molecule type" value="Genomic_DNA"/>
</dbReference>
<evidence type="ECO:0000313" key="2">
    <source>
        <dbReference type="Proteomes" id="UP001265083"/>
    </source>
</evidence>
<protein>
    <submittedName>
        <fullName evidence="1">Uncharacterized protein</fullName>
    </submittedName>
</protein>
<dbReference type="RefSeq" id="WP_310951868.1">
    <property type="nucleotide sequence ID" value="NZ_JAVLUS010000019.1"/>
</dbReference>